<accession>A0AAN7NLT7</accession>
<dbReference type="Proteomes" id="UP001333110">
    <property type="component" value="Unassembled WGS sequence"/>
</dbReference>
<keyword evidence="3" id="KW-1185">Reference proteome</keyword>
<evidence type="ECO:0000256" key="1">
    <source>
        <dbReference type="SAM" id="MobiDB-lite"/>
    </source>
</evidence>
<name>A0AAN7NLT7_MYCAM</name>
<dbReference type="EMBL" id="JAUNZN010000002">
    <property type="protein sequence ID" value="KAK4827201.1"/>
    <property type="molecule type" value="Genomic_DNA"/>
</dbReference>
<dbReference type="AlphaFoldDB" id="A0AAN7NLT7"/>
<evidence type="ECO:0000313" key="3">
    <source>
        <dbReference type="Proteomes" id="UP001333110"/>
    </source>
</evidence>
<feature type="compositionally biased region" description="Basic and acidic residues" evidence="1">
    <location>
        <begin position="395"/>
        <end position="414"/>
    </location>
</feature>
<feature type="compositionally biased region" description="Acidic residues" evidence="1">
    <location>
        <begin position="419"/>
        <end position="434"/>
    </location>
</feature>
<proteinExistence type="predicted"/>
<feature type="region of interest" description="Disordered" evidence="1">
    <location>
        <begin position="392"/>
        <end position="434"/>
    </location>
</feature>
<reference evidence="2 3" key="1">
    <citation type="journal article" date="2023" name="J. Hered.">
        <title>Chromosome-level genome of the wood stork (Mycteria americana) provides insight into avian chromosome evolution.</title>
        <authorList>
            <person name="Flamio R. Jr."/>
            <person name="Ramstad K.M."/>
        </authorList>
    </citation>
    <scope>NUCLEOTIDE SEQUENCE [LARGE SCALE GENOMIC DNA]</scope>
    <source>
        <strain evidence="2">JAX WOST 10</strain>
    </source>
</reference>
<gene>
    <name evidence="2" type="ORF">QYF61_015229</name>
</gene>
<organism evidence="2 3">
    <name type="scientific">Mycteria americana</name>
    <name type="common">Wood stork</name>
    <dbReference type="NCBI Taxonomy" id="33587"/>
    <lineage>
        <taxon>Eukaryota</taxon>
        <taxon>Metazoa</taxon>
        <taxon>Chordata</taxon>
        <taxon>Craniata</taxon>
        <taxon>Vertebrata</taxon>
        <taxon>Euteleostomi</taxon>
        <taxon>Archelosauria</taxon>
        <taxon>Archosauria</taxon>
        <taxon>Dinosauria</taxon>
        <taxon>Saurischia</taxon>
        <taxon>Theropoda</taxon>
        <taxon>Coelurosauria</taxon>
        <taxon>Aves</taxon>
        <taxon>Neognathae</taxon>
        <taxon>Neoaves</taxon>
        <taxon>Aequornithes</taxon>
        <taxon>Ciconiiformes</taxon>
        <taxon>Ciconiidae</taxon>
        <taxon>Mycteria</taxon>
    </lineage>
</organism>
<protein>
    <submittedName>
        <fullName evidence="2">Uncharacterized protein</fullName>
    </submittedName>
</protein>
<evidence type="ECO:0000313" key="2">
    <source>
        <dbReference type="EMBL" id="KAK4827201.1"/>
    </source>
</evidence>
<sequence length="434" mass="49085">MVGLLGCERTSLAHVQLFIRQYPQVFLCRAALNPFIPHTVMIPGIAPTQVSLDGIPSLRHVNCTIQFGVICKLAEGALDPTVYVIDEDIKQYWSQYRPLRDITCHRSPSGHGAVDHYPLDATIQPIPDALNSPPTESVSFQFREKDVVGDHWDRVHPQQVCKYFQLWSTQHRKDTDLLDQVQRRAPKMIRGLEHLSYKDRLTELGLFSLEKRRLQGHLIEAFQYFKGAYKKDGDKSFSRASSDRTRGNGFKLEESRFRLDIIKKNITIRVVKQWNRLPREVVEAPSLETFKVRLDGALSNLLQLKMSLLIAWGNIVLVLSKANKQFRNITQRSAPRLDSDEWQGAEKVSGSDDKMTSTVATPIPATGAVATPALATGTAAEQVNQPVPVSVAQIHKKESWKQMSARLEREDERAGPSQGEEEEEEEHVDETETT</sequence>
<feature type="region of interest" description="Disordered" evidence="1">
    <location>
        <begin position="334"/>
        <end position="359"/>
    </location>
</feature>
<comment type="caution">
    <text evidence="2">The sequence shown here is derived from an EMBL/GenBank/DDBJ whole genome shotgun (WGS) entry which is preliminary data.</text>
</comment>